<keyword evidence="3" id="KW-1185">Reference proteome</keyword>
<dbReference type="RefSeq" id="YP_009110670.1">
    <property type="nucleotide sequence ID" value="NC_025789.1"/>
</dbReference>
<evidence type="ECO:0000313" key="3">
    <source>
        <dbReference type="Proteomes" id="UP000203181"/>
    </source>
</evidence>
<keyword evidence="1" id="KW-0472">Membrane</keyword>
<dbReference type="KEGG" id="vg:22318763"/>
<dbReference type="Pfam" id="PF01307">
    <property type="entry name" value="Plant_vir_prot"/>
    <property type="match status" value="1"/>
</dbReference>
<gene>
    <name evidence="2" type="primary">ORFIII</name>
</gene>
<organism evidence="2 3">
    <name type="scientific">Garlic virus B</name>
    <dbReference type="NCBI Taxonomy" id="12432"/>
    <lineage>
        <taxon>Viruses</taxon>
        <taxon>Riboviria</taxon>
        <taxon>Orthornavirae</taxon>
        <taxon>Kitrinoviricota</taxon>
        <taxon>Alsuviricetes</taxon>
        <taxon>Tymovirales</taxon>
        <taxon>Alphaflexiviridae</taxon>
        <taxon>Allexivirus</taxon>
        <taxon>Acarallexivirus</taxon>
        <taxon>Allexivirus betallii</taxon>
    </lineage>
</organism>
<feature type="transmembrane region" description="Helical" evidence="1">
    <location>
        <begin position="12"/>
        <end position="29"/>
    </location>
</feature>
<dbReference type="OrthoDB" id="20634at10239"/>
<dbReference type="EMBL" id="KM379144">
    <property type="protein sequence ID" value="AIX10977.1"/>
    <property type="molecule type" value="Genomic_RNA"/>
</dbReference>
<dbReference type="GeneID" id="22318763"/>
<proteinExistence type="predicted"/>
<feature type="transmembrane region" description="Helical" evidence="1">
    <location>
        <begin position="71"/>
        <end position="87"/>
    </location>
</feature>
<evidence type="ECO:0000313" key="2">
    <source>
        <dbReference type="EMBL" id="AIX10977.1"/>
    </source>
</evidence>
<dbReference type="Proteomes" id="UP000203181">
    <property type="component" value="Segment"/>
</dbReference>
<name>A0A0A0YND0_9VIRU</name>
<keyword evidence="1" id="KW-0812">Transmembrane</keyword>
<evidence type="ECO:0000256" key="1">
    <source>
        <dbReference type="SAM" id="Phobius"/>
    </source>
</evidence>
<reference evidence="2 3" key="1">
    <citation type="submission" date="2014-08" db="EMBL/GenBank/DDBJ databases">
        <title>Complete genome sequence of Garlic virus B isolate from garlic in Argentina.</title>
        <authorList>
            <person name="Celli M.G."/>
            <person name="Torrico A.K."/>
            <person name="Perotto M.C."/>
            <person name="Conci V.C."/>
        </authorList>
    </citation>
    <scope>NUCLEOTIDE SEQUENCE [LARGE SCALE GENOMIC DNA]</scope>
    <source>
        <strain evidence="2">Mesi 13</strain>
    </source>
</reference>
<keyword evidence="1" id="KW-1133">Transmembrane helix</keyword>
<sequence>MSFTPPPDNSKSILAIAVGAAAALIVFTIRTNHSASVGDNTHRLPYGGQYRDGNKLVNYNGPHTGASPPSILWPALSAIILTLVIHFRSGTRRRICIHCSESTSAHQS</sequence>
<protein>
    <submittedName>
        <fullName evidence="2">TGB2</fullName>
    </submittedName>
</protein>
<dbReference type="InterPro" id="IPR001896">
    <property type="entry name" value="Plant_vir_prot"/>
</dbReference>
<accession>A0A0A0YND0</accession>